<dbReference type="InterPro" id="IPR001249">
    <property type="entry name" value="AcCoA_biotinCC"/>
</dbReference>
<dbReference type="PROSITE" id="PS00188">
    <property type="entry name" value="BIOTIN"/>
    <property type="match status" value="1"/>
</dbReference>
<dbReference type="InterPro" id="IPR000089">
    <property type="entry name" value="Biotin_lipoyl"/>
</dbReference>
<evidence type="ECO:0000256" key="7">
    <source>
        <dbReference type="ARBA" id="ARBA00023267"/>
    </source>
</evidence>
<dbReference type="UniPathway" id="UPA00094"/>
<dbReference type="GO" id="GO:0003989">
    <property type="term" value="F:acetyl-CoA carboxylase activity"/>
    <property type="evidence" value="ECO:0007669"/>
    <property type="project" value="InterPro"/>
</dbReference>
<dbReference type="GO" id="GO:0006633">
    <property type="term" value="P:fatty acid biosynthetic process"/>
    <property type="evidence" value="ECO:0007669"/>
    <property type="project" value="UniProtKB-UniPathway"/>
</dbReference>
<keyword evidence="11" id="KW-1185">Reference proteome</keyword>
<dbReference type="InterPro" id="IPR011053">
    <property type="entry name" value="Single_hybrid_motif"/>
</dbReference>
<evidence type="ECO:0000256" key="2">
    <source>
        <dbReference type="ARBA" id="ARBA00017562"/>
    </source>
</evidence>
<dbReference type="AlphaFoldDB" id="A0A1M7YGU4"/>
<comment type="function">
    <text evidence="8">This protein is a component of the acetyl coenzyme A carboxylase complex; first, biotin carboxylase catalyzes the carboxylation of the carrier protein and then the transcarboxylase transfers the carboxyl group to form malonyl-CoA.</text>
</comment>
<evidence type="ECO:0000256" key="5">
    <source>
        <dbReference type="ARBA" id="ARBA00023098"/>
    </source>
</evidence>
<dbReference type="Pfam" id="PF00364">
    <property type="entry name" value="Biotin_lipoyl"/>
    <property type="match status" value="1"/>
</dbReference>
<dbReference type="GO" id="GO:0009317">
    <property type="term" value="C:acetyl-CoA carboxylase complex"/>
    <property type="evidence" value="ECO:0007669"/>
    <property type="project" value="InterPro"/>
</dbReference>
<dbReference type="Proteomes" id="UP000184612">
    <property type="component" value="Unassembled WGS sequence"/>
</dbReference>
<reference evidence="10 11" key="1">
    <citation type="submission" date="2016-12" db="EMBL/GenBank/DDBJ databases">
        <authorList>
            <person name="Song W.-J."/>
            <person name="Kurnit D.M."/>
        </authorList>
    </citation>
    <scope>NUCLEOTIDE SEQUENCE [LARGE SCALE GENOMIC DNA]</scope>
    <source>
        <strain evidence="10 11">DSM 12503</strain>
    </source>
</reference>
<protein>
    <recommendedName>
        <fullName evidence="2 8">Biotin carboxyl carrier protein of acetyl-CoA carboxylase</fullName>
    </recommendedName>
</protein>
<accession>A0A1M7YGU4</accession>
<dbReference type="InterPro" id="IPR050709">
    <property type="entry name" value="Biotin_Carboxyl_Carrier/Decarb"/>
</dbReference>
<evidence type="ECO:0000313" key="10">
    <source>
        <dbReference type="EMBL" id="SHO51855.1"/>
    </source>
</evidence>
<comment type="pathway">
    <text evidence="1 8">Lipid metabolism; fatty acid biosynthesis.</text>
</comment>
<evidence type="ECO:0000256" key="8">
    <source>
        <dbReference type="RuleBase" id="RU364072"/>
    </source>
</evidence>
<dbReference type="OrthoDB" id="9811735at2"/>
<name>A0A1M7YGU4_9FIRM</name>
<dbReference type="InterPro" id="IPR001882">
    <property type="entry name" value="Biotin_BS"/>
</dbReference>
<organism evidence="10 11">
    <name type="scientific">Anaerocolumna xylanovorans DSM 12503</name>
    <dbReference type="NCBI Taxonomy" id="1121345"/>
    <lineage>
        <taxon>Bacteria</taxon>
        <taxon>Bacillati</taxon>
        <taxon>Bacillota</taxon>
        <taxon>Clostridia</taxon>
        <taxon>Lachnospirales</taxon>
        <taxon>Lachnospiraceae</taxon>
        <taxon>Anaerocolumna</taxon>
    </lineage>
</organism>
<dbReference type="SUPFAM" id="SSF51230">
    <property type="entry name" value="Single hybrid motif"/>
    <property type="match status" value="1"/>
</dbReference>
<dbReference type="STRING" id="1121345.SAMN02745217_03372"/>
<evidence type="ECO:0000256" key="1">
    <source>
        <dbReference type="ARBA" id="ARBA00005194"/>
    </source>
</evidence>
<dbReference type="Gene3D" id="2.40.50.100">
    <property type="match status" value="1"/>
</dbReference>
<keyword evidence="5 8" id="KW-0443">Lipid metabolism</keyword>
<sequence>MKKEEILELIKAVSASNITAFRYKDNDVSLELECERNLKTEVITNVKMPLPEESNSKIEEDLLVIKSPMVGTFYTAKSEKNDPYVQVGDRVKKGQAVGIIEAMKLMNEIESEYDGIVERIEVHNKDMVEYGQALIFLKPL</sequence>
<keyword evidence="3 8" id="KW-0444">Lipid biosynthesis</keyword>
<dbReference type="EMBL" id="FRFD01000010">
    <property type="protein sequence ID" value="SHO51855.1"/>
    <property type="molecule type" value="Genomic_DNA"/>
</dbReference>
<dbReference type="PANTHER" id="PTHR45266:SF3">
    <property type="entry name" value="OXALOACETATE DECARBOXYLASE ALPHA CHAIN"/>
    <property type="match status" value="1"/>
</dbReference>
<evidence type="ECO:0000313" key="11">
    <source>
        <dbReference type="Proteomes" id="UP000184612"/>
    </source>
</evidence>
<dbReference type="PANTHER" id="PTHR45266">
    <property type="entry name" value="OXALOACETATE DECARBOXYLASE ALPHA CHAIN"/>
    <property type="match status" value="1"/>
</dbReference>
<evidence type="ECO:0000256" key="6">
    <source>
        <dbReference type="ARBA" id="ARBA00023160"/>
    </source>
</evidence>
<evidence type="ECO:0000256" key="3">
    <source>
        <dbReference type="ARBA" id="ARBA00022516"/>
    </source>
</evidence>
<feature type="domain" description="Lipoyl-binding" evidence="9">
    <location>
        <begin position="62"/>
        <end position="138"/>
    </location>
</feature>
<keyword evidence="4 8" id="KW-0276">Fatty acid metabolism</keyword>
<dbReference type="PRINTS" id="PR01071">
    <property type="entry name" value="ACOABIOTINCC"/>
</dbReference>
<evidence type="ECO:0000256" key="4">
    <source>
        <dbReference type="ARBA" id="ARBA00022832"/>
    </source>
</evidence>
<evidence type="ECO:0000259" key="9">
    <source>
        <dbReference type="PROSITE" id="PS50968"/>
    </source>
</evidence>
<dbReference type="RefSeq" id="WP_073590029.1">
    <property type="nucleotide sequence ID" value="NZ_FRFD01000010.1"/>
</dbReference>
<proteinExistence type="predicted"/>
<dbReference type="PROSITE" id="PS50968">
    <property type="entry name" value="BIOTINYL_LIPOYL"/>
    <property type="match status" value="1"/>
</dbReference>
<keyword evidence="6 8" id="KW-0275">Fatty acid biosynthesis</keyword>
<dbReference type="CDD" id="cd06850">
    <property type="entry name" value="biotinyl_domain"/>
    <property type="match status" value="1"/>
</dbReference>
<gene>
    <name evidence="10" type="ORF">SAMN02745217_03372</name>
</gene>
<keyword evidence="7 8" id="KW-0092">Biotin</keyword>